<accession>A0AAV5S452</accession>
<dbReference type="PIRSF" id="PIRSF000846">
    <property type="entry name" value="ATP_adenylyltr"/>
    <property type="match status" value="1"/>
</dbReference>
<dbReference type="Pfam" id="PF09830">
    <property type="entry name" value="ATP_transf"/>
    <property type="match status" value="1"/>
</dbReference>
<evidence type="ECO:0000256" key="2">
    <source>
        <dbReference type="PIRSR" id="PIRSR000846-2"/>
    </source>
</evidence>
<reference evidence="6 7" key="1">
    <citation type="journal article" date="2023" name="Elife">
        <title>Identification of key yeast species and microbe-microbe interactions impacting larval growth of Drosophila in the wild.</title>
        <authorList>
            <person name="Mure A."/>
            <person name="Sugiura Y."/>
            <person name="Maeda R."/>
            <person name="Honda K."/>
            <person name="Sakurai N."/>
            <person name="Takahashi Y."/>
            <person name="Watada M."/>
            <person name="Katoh T."/>
            <person name="Gotoh A."/>
            <person name="Gotoh Y."/>
            <person name="Taniguchi I."/>
            <person name="Nakamura K."/>
            <person name="Hayashi T."/>
            <person name="Katayama T."/>
            <person name="Uemura T."/>
            <person name="Hattori Y."/>
        </authorList>
    </citation>
    <scope>NUCLEOTIDE SEQUENCE [LARGE SCALE GENOMIC DNA]</scope>
    <source>
        <strain evidence="6 7">KH-74</strain>
    </source>
</reference>
<keyword evidence="7" id="KW-1185">Reference proteome</keyword>
<name>A0AAV5S452_MAUHU</name>
<organism evidence="6 7">
    <name type="scientific">Maudiozyma humilis</name>
    <name type="common">Sour dough yeast</name>
    <name type="synonym">Kazachstania humilis</name>
    <dbReference type="NCBI Taxonomy" id="51915"/>
    <lineage>
        <taxon>Eukaryota</taxon>
        <taxon>Fungi</taxon>
        <taxon>Dikarya</taxon>
        <taxon>Ascomycota</taxon>
        <taxon>Saccharomycotina</taxon>
        <taxon>Saccharomycetes</taxon>
        <taxon>Saccharomycetales</taxon>
        <taxon>Saccharomycetaceae</taxon>
        <taxon>Maudiozyma</taxon>
    </lineage>
</organism>
<evidence type="ECO:0000313" key="6">
    <source>
        <dbReference type="EMBL" id="GMM58268.1"/>
    </source>
</evidence>
<dbReference type="PANTHER" id="PTHR38420:SF1">
    <property type="entry name" value="PUTATIVE (AFU_ORTHOLOGUE AFUA_5G14690)-RELATED"/>
    <property type="match status" value="1"/>
</dbReference>
<evidence type="ECO:0000259" key="4">
    <source>
        <dbReference type="Pfam" id="PF09830"/>
    </source>
</evidence>
<feature type="binding site" evidence="2">
    <location>
        <begin position="99"/>
        <end position="100"/>
    </location>
    <ligand>
        <name>substrate</name>
    </ligand>
</feature>
<feature type="region of interest" description="Disordered" evidence="3">
    <location>
        <begin position="224"/>
        <end position="247"/>
    </location>
</feature>
<dbReference type="EMBL" id="BTGD01000024">
    <property type="protein sequence ID" value="GMM58268.1"/>
    <property type="molecule type" value="Genomic_DNA"/>
</dbReference>
<dbReference type="GO" id="GO:0009117">
    <property type="term" value="P:nucleotide metabolic process"/>
    <property type="evidence" value="ECO:0007669"/>
    <property type="project" value="InterPro"/>
</dbReference>
<feature type="binding site" evidence="2">
    <location>
        <position position="289"/>
    </location>
    <ligand>
        <name>substrate</name>
    </ligand>
</feature>
<protein>
    <submittedName>
        <fullName evidence="6">Uncharacterized protein</fullName>
    </submittedName>
</protein>
<dbReference type="AlphaFoldDB" id="A0AAV5S452"/>
<feature type="binding site" evidence="2">
    <location>
        <position position="293"/>
    </location>
    <ligand>
        <name>substrate</name>
    </ligand>
</feature>
<gene>
    <name evidence="6" type="ORF">DAKH74_048840</name>
</gene>
<dbReference type="InterPro" id="IPR009163">
    <property type="entry name" value="Ap4A_phos1/2"/>
</dbReference>
<feature type="binding site" evidence="2">
    <location>
        <begin position="282"/>
        <end position="284"/>
    </location>
    <ligand>
        <name>substrate</name>
    </ligand>
</feature>
<dbReference type="InterPro" id="IPR043171">
    <property type="entry name" value="Ap4A_phos1/2-like"/>
</dbReference>
<dbReference type="GO" id="GO:0005524">
    <property type="term" value="F:ATP binding"/>
    <property type="evidence" value="ECO:0007669"/>
    <property type="project" value="InterPro"/>
</dbReference>
<feature type="domain" description="Ap4A phosphorylase 1/2 N-terminal" evidence="5">
    <location>
        <begin position="12"/>
        <end position="171"/>
    </location>
</feature>
<feature type="binding site" evidence="2">
    <location>
        <position position="151"/>
    </location>
    <ligand>
        <name>substrate</name>
    </ligand>
</feature>
<feature type="active site" description="Nucleophile" evidence="1">
    <location>
        <position position="164"/>
    </location>
</feature>
<dbReference type="GO" id="GO:0003877">
    <property type="term" value="F:ATP:ADP adenylyltransferase activity"/>
    <property type="evidence" value="ECO:0007669"/>
    <property type="project" value="InterPro"/>
</dbReference>
<evidence type="ECO:0000256" key="1">
    <source>
        <dbReference type="PIRSR" id="PIRSR000846-1"/>
    </source>
</evidence>
<feature type="binding site" evidence="2">
    <location>
        <position position="166"/>
    </location>
    <ligand>
        <name>substrate</name>
    </ligand>
</feature>
<evidence type="ECO:0000256" key="3">
    <source>
        <dbReference type="SAM" id="MobiDB-lite"/>
    </source>
</evidence>
<dbReference type="InterPro" id="IPR019200">
    <property type="entry name" value="ATP_adenylylTrfase_C"/>
</dbReference>
<sequence>MDTPQTQPIMDISTRIAAKYAHALTTGALKLTDTVAQRVTAPGSGIPCVVSFAPSLANKPERPRTSKVTPRPDPFADPCEDLTVLRDLHGDGQYMLLLNKFPVIPEHVLVVTREYRTQTEPLNAADLAAAHSLVSQLDTQTPGSRHVAFYNCGPASGSSQDHKHLQLFRLPAGFVPYQERQLDPQESSIYPPFAHVTVPLPLQPSGDDLASLYNSSLGTACGASTPSANAAKTQETDATTAPGPAPSHNVLLTRTFMTVVPRSAASTTVTDARGRAHVLGVNATGYLGLLLCKSDETYTALCAEPGLIDQALRQCAQPPL</sequence>
<dbReference type="SUPFAM" id="SSF54197">
    <property type="entry name" value="HIT-like"/>
    <property type="match status" value="1"/>
</dbReference>
<feature type="binding site" evidence="2">
    <location>
        <position position="59"/>
    </location>
    <ligand>
        <name>substrate</name>
    </ligand>
</feature>
<feature type="compositionally biased region" description="Polar residues" evidence="3">
    <location>
        <begin position="224"/>
        <end position="239"/>
    </location>
</feature>
<dbReference type="InterPro" id="IPR036265">
    <property type="entry name" value="HIT-like_sf"/>
</dbReference>
<dbReference type="Gene3D" id="3.30.428.70">
    <property type="match status" value="1"/>
</dbReference>
<feature type="binding site" evidence="2">
    <location>
        <begin position="157"/>
        <end position="160"/>
    </location>
    <ligand>
        <name>substrate</name>
    </ligand>
</feature>
<dbReference type="Proteomes" id="UP001377567">
    <property type="component" value="Unassembled WGS sequence"/>
</dbReference>
<evidence type="ECO:0000259" key="5">
    <source>
        <dbReference type="Pfam" id="PF19327"/>
    </source>
</evidence>
<proteinExistence type="predicted"/>
<dbReference type="Pfam" id="PF19327">
    <property type="entry name" value="Ap4A_phos_N"/>
    <property type="match status" value="1"/>
</dbReference>
<feature type="domain" description="ATP adenylyltransferase C-terminal" evidence="4">
    <location>
        <begin position="192"/>
        <end position="317"/>
    </location>
</feature>
<dbReference type="PANTHER" id="PTHR38420">
    <property type="entry name" value="AP-4-A PHOSPHORYLASE II"/>
    <property type="match status" value="1"/>
</dbReference>
<comment type="caution">
    <text evidence="6">The sequence shown here is derived from an EMBL/GenBank/DDBJ whole genome shotgun (WGS) entry which is preliminary data.</text>
</comment>
<dbReference type="InterPro" id="IPR045759">
    <property type="entry name" value="Ap4A_phos1/2_N"/>
</dbReference>
<evidence type="ECO:0000313" key="7">
    <source>
        <dbReference type="Proteomes" id="UP001377567"/>
    </source>
</evidence>